<feature type="binding site" evidence="12">
    <location>
        <position position="75"/>
    </location>
    <ligand>
        <name>Na(+)</name>
        <dbReference type="ChEBI" id="CHEBI:29101"/>
        <note>structural</note>
    </ligand>
</feature>
<evidence type="ECO:0000256" key="1">
    <source>
        <dbReference type="ARBA" id="ARBA00004651"/>
    </source>
</evidence>
<feature type="binding site" evidence="12">
    <location>
        <position position="78"/>
    </location>
    <ligand>
        <name>Na(+)</name>
        <dbReference type="ChEBI" id="CHEBI:29101"/>
        <note>structural</note>
    </ligand>
</feature>
<evidence type="ECO:0000256" key="5">
    <source>
        <dbReference type="ARBA" id="ARBA00022989"/>
    </source>
</evidence>
<proteinExistence type="inferred from homology"/>
<evidence type="ECO:0000256" key="3">
    <source>
        <dbReference type="ARBA" id="ARBA00022519"/>
    </source>
</evidence>
<sequence length="125" mass="13245">MNAILLVASGGAIGSVARYLVGILMTRVFGASFPYGTLTVNVVGGLLMGLFIELLARRFDGSNELRLFVAVGIMGGFTTFSSFSLDVALLWERGEVITALIYVLLSVILSIGALFLGLWLARAVA</sequence>
<dbReference type="NCBIfam" id="NF010791">
    <property type="entry name" value="PRK14195.1"/>
    <property type="match status" value="1"/>
</dbReference>
<dbReference type="Pfam" id="PF02537">
    <property type="entry name" value="CRCB"/>
    <property type="match status" value="1"/>
</dbReference>
<feature type="transmembrane region" description="Helical" evidence="12">
    <location>
        <begin position="67"/>
        <end position="91"/>
    </location>
</feature>
<dbReference type="GO" id="GO:0062054">
    <property type="term" value="F:fluoride channel activity"/>
    <property type="evidence" value="ECO:0007669"/>
    <property type="project" value="UniProtKB-UniRule"/>
</dbReference>
<comment type="similarity">
    <text evidence="10 12">Belongs to the fluoride channel Fluc/FEX (TC 1.A.43) family.</text>
</comment>
<keyword evidence="12" id="KW-0479">Metal-binding</keyword>
<comment type="subcellular location">
    <subcellularLocation>
        <location evidence="1 12">Cell membrane</location>
        <topology evidence="1 12">Multi-pass membrane protein</topology>
    </subcellularLocation>
</comment>
<comment type="catalytic activity">
    <reaction evidence="11">
        <text>fluoride(in) = fluoride(out)</text>
        <dbReference type="Rhea" id="RHEA:76159"/>
        <dbReference type="ChEBI" id="CHEBI:17051"/>
    </reaction>
    <physiologicalReaction direction="left-to-right" evidence="11">
        <dbReference type="Rhea" id="RHEA:76160"/>
    </physiologicalReaction>
</comment>
<evidence type="ECO:0000256" key="11">
    <source>
        <dbReference type="ARBA" id="ARBA00035585"/>
    </source>
</evidence>
<evidence type="ECO:0000313" key="14">
    <source>
        <dbReference type="Proteomes" id="UP000549052"/>
    </source>
</evidence>
<dbReference type="GO" id="GO:0005886">
    <property type="term" value="C:plasma membrane"/>
    <property type="evidence" value="ECO:0007669"/>
    <property type="project" value="UniProtKB-SubCell"/>
</dbReference>
<dbReference type="PANTHER" id="PTHR28259">
    <property type="entry name" value="FLUORIDE EXPORT PROTEIN 1-RELATED"/>
    <property type="match status" value="1"/>
</dbReference>
<comment type="activity regulation">
    <text evidence="12">Na(+) is not transported, but it plays an essential structural role and its presence is essential for fluoride channel function.</text>
</comment>
<dbReference type="InterPro" id="IPR003691">
    <property type="entry name" value="FluC"/>
</dbReference>
<gene>
    <name evidence="12" type="primary">fluC</name>
    <name evidence="12" type="synonym">crcB</name>
    <name evidence="13" type="ORF">FHW16_005081</name>
</gene>
<organism evidence="13 14">
    <name type="scientific">Phyllobacterium myrsinacearum</name>
    <dbReference type="NCBI Taxonomy" id="28101"/>
    <lineage>
        <taxon>Bacteria</taxon>
        <taxon>Pseudomonadati</taxon>
        <taxon>Pseudomonadota</taxon>
        <taxon>Alphaproteobacteria</taxon>
        <taxon>Hyphomicrobiales</taxon>
        <taxon>Phyllobacteriaceae</taxon>
        <taxon>Phyllobacterium</taxon>
    </lineage>
</organism>
<evidence type="ECO:0000256" key="8">
    <source>
        <dbReference type="ARBA" id="ARBA00023136"/>
    </source>
</evidence>
<keyword evidence="14" id="KW-1185">Reference proteome</keyword>
<dbReference type="NCBIfam" id="TIGR00494">
    <property type="entry name" value="crcB"/>
    <property type="match status" value="1"/>
</dbReference>
<evidence type="ECO:0000256" key="9">
    <source>
        <dbReference type="ARBA" id="ARBA00023303"/>
    </source>
</evidence>
<protein>
    <recommendedName>
        <fullName evidence="12">Fluoride-specific ion channel FluC</fullName>
    </recommendedName>
</protein>
<dbReference type="EMBL" id="JACGXN010000013">
    <property type="protein sequence ID" value="MBA8881343.1"/>
    <property type="molecule type" value="Genomic_DNA"/>
</dbReference>
<keyword evidence="12" id="KW-0813">Transport</keyword>
<dbReference type="HAMAP" id="MF_00454">
    <property type="entry name" value="FluC"/>
    <property type="match status" value="1"/>
</dbReference>
<comment type="caution">
    <text evidence="13">The sequence shown here is derived from an EMBL/GenBank/DDBJ whole genome shotgun (WGS) entry which is preliminary data.</text>
</comment>
<dbReference type="RefSeq" id="WP_182551939.1">
    <property type="nucleotide sequence ID" value="NZ_JACGXN010000013.1"/>
</dbReference>
<dbReference type="AlphaFoldDB" id="A0A839ELF6"/>
<keyword evidence="6 12" id="KW-0915">Sodium</keyword>
<name>A0A839ELF6_9HYPH</name>
<evidence type="ECO:0000256" key="10">
    <source>
        <dbReference type="ARBA" id="ARBA00035120"/>
    </source>
</evidence>
<dbReference type="PANTHER" id="PTHR28259:SF1">
    <property type="entry name" value="FLUORIDE EXPORT PROTEIN 1-RELATED"/>
    <property type="match status" value="1"/>
</dbReference>
<keyword evidence="7 12" id="KW-0406">Ion transport</keyword>
<feature type="transmembrane region" description="Helical" evidence="12">
    <location>
        <begin position="33"/>
        <end position="55"/>
    </location>
</feature>
<keyword evidence="9 12" id="KW-0407">Ion channel</keyword>
<dbReference type="Proteomes" id="UP000549052">
    <property type="component" value="Unassembled WGS sequence"/>
</dbReference>
<reference evidence="13 14" key="1">
    <citation type="submission" date="2020-07" db="EMBL/GenBank/DDBJ databases">
        <title>Genomic Encyclopedia of Type Strains, Phase IV (KMG-V): Genome sequencing to study the core and pangenomes of soil and plant-associated prokaryotes.</title>
        <authorList>
            <person name="Whitman W."/>
        </authorList>
    </citation>
    <scope>NUCLEOTIDE SEQUENCE [LARGE SCALE GENOMIC DNA]</scope>
    <source>
        <strain evidence="13 14">AN3</strain>
    </source>
</reference>
<evidence type="ECO:0000256" key="4">
    <source>
        <dbReference type="ARBA" id="ARBA00022692"/>
    </source>
</evidence>
<accession>A0A839ELF6</accession>
<keyword evidence="8 12" id="KW-0472">Membrane</keyword>
<evidence type="ECO:0000256" key="2">
    <source>
        <dbReference type="ARBA" id="ARBA00022475"/>
    </source>
</evidence>
<keyword evidence="3" id="KW-0997">Cell inner membrane</keyword>
<evidence type="ECO:0000313" key="13">
    <source>
        <dbReference type="EMBL" id="MBA8881343.1"/>
    </source>
</evidence>
<evidence type="ECO:0000256" key="12">
    <source>
        <dbReference type="HAMAP-Rule" id="MF_00454"/>
    </source>
</evidence>
<dbReference type="GO" id="GO:0046872">
    <property type="term" value="F:metal ion binding"/>
    <property type="evidence" value="ECO:0007669"/>
    <property type="project" value="UniProtKB-KW"/>
</dbReference>
<evidence type="ECO:0000256" key="7">
    <source>
        <dbReference type="ARBA" id="ARBA00023065"/>
    </source>
</evidence>
<evidence type="ECO:0000256" key="6">
    <source>
        <dbReference type="ARBA" id="ARBA00023053"/>
    </source>
</evidence>
<feature type="transmembrane region" description="Helical" evidence="12">
    <location>
        <begin position="97"/>
        <end position="121"/>
    </location>
</feature>
<dbReference type="GO" id="GO:0140114">
    <property type="term" value="P:cellular detoxification of fluoride"/>
    <property type="evidence" value="ECO:0007669"/>
    <property type="project" value="UniProtKB-UniRule"/>
</dbReference>
<keyword evidence="4 12" id="KW-0812">Transmembrane</keyword>
<keyword evidence="5 12" id="KW-1133">Transmembrane helix</keyword>
<comment type="function">
    <text evidence="12">Fluoride-specific ion channel. Important for reducing fluoride concentration in the cell, thus reducing its toxicity.</text>
</comment>
<keyword evidence="2 12" id="KW-1003">Cell membrane</keyword>